<dbReference type="Gene3D" id="3.40.1190.20">
    <property type="match status" value="1"/>
</dbReference>
<accession>A0A512SY52</accession>
<evidence type="ECO:0000313" key="7">
    <source>
        <dbReference type="EMBL" id="GEQ12890.1"/>
    </source>
</evidence>
<dbReference type="EMBL" id="BKBA01000003">
    <property type="protein sequence ID" value="GEQ12890.1"/>
    <property type="molecule type" value="Genomic_DNA"/>
</dbReference>
<reference evidence="7 8" key="1">
    <citation type="submission" date="2019-07" db="EMBL/GenBank/DDBJ databases">
        <title>Whole genome shotgun sequence of Knoellia locipacati NBRC 109775.</title>
        <authorList>
            <person name="Hosoyama A."/>
            <person name="Uohara A."/>
            <person name="Ohji S."/>
            <person name="Ichikawa N."/>
        </authorList>
    </citation>
    <scope>NUCLEOTIDE SEQUENCE [LARGE SCALE GENOMIC DNA]</scope>
    <source>
        <strain evidence="7 8">NBRC 109775</strain>
    </source>
</reference>
<dbReference type="InterPro" id="IPR029056">
    <property type="entry name" value="Ribokinase-like"/>
</dbReference>
<evidence type="ECO:0000256" key="1">
    <source>
        <dbReference type="ARBA" id="ARBA00010688"/>
    </source>
</evidence>
<dbReference type="PROSITE" id="PS00584">
    <property type="entry name" value="PFKB_KINASES_2"/>
    <property type="match status" value="1"/>
</dbReference>
<evidence type="ECO:0000256" key="4">
    <source>
        <dbReference type="ARBA" id="ARBA00022777"/>
    </source>
</evidence>
<dbReference type="Pfam" id="PF00294">
    <property type="entry name" value="PfkB"/>
    <property type="match status" value="1"/>
</dbReference>
<gene>
    <name evidence="7" type="ORF">KLO01_09370</name>
</gene>
<sequence>MTVEVVTLGESLASFRSTGPLGFGAALTPHLAGAESNVAIGLARLGHAVAWAGRVGADPFGQAVLRTLRAEGVDVSAAVVDESAPTGLMFLEQRTADLSRVHYVRAGSAGSRVSADDLPVEAIRAASLLHVTGITPALSTVAADAVTAAVAVAHEAGVRVSLDVNHRARLWGRDDAARMLRGLLPHVWMVVAGEDELAIVADGPEDEAVDALLAAGVRQVAIKRGADGASLHTHDGRRDRAAVAVSAVDTVGAGDAFCAGLLSGVLDDLAPDEALDRAVHLGAWAASTTGDWAGLPTRSELDDLLAVRPGETLR</sequence>
<dbReference type="InterPro" id="IPR011611">
    <property type="entry name" value="PfkB_dom"/>
</dbReference>
<evidence type="ECO:0000259" key="6">
    <source>
        <dbReference type="Pfam" id="PF00294"/>
    </source>
</evidence>
<feature type="domain" description="Carbohydrate kinase PfkB" evidence="6">
    <location>
        <begin position="28"/>
        <end position="297"/>
    </location>
</feature>
<comment type="similarity">
    <text evidence="1">Belongs to the carbohydrate kinase PfkB family.</text>
</comment>
<keyword evidence="4 7" id="KW-0418">Kinase</keyword>
<name>A0A512SY52_9MICO</name>
<keyword evidence="2" id="KW-0808">Transferase</keyword>
<evidence type="ECO:0000256" key="2">
    <source>
        <dbReference type="ARBA" id="ARBA00022679"/>
    </source>
</evidence>
<dbReference type="InterPro" id="IPR002173">
    <property type="entry name" value="Carboh/pur_kinase_PfkB_CS"/>
</dbReference>
<dbReference type="SUPFAM" id="SSF53613">
    <property type="entry name" value="Ribokinase-like"/>
    <property type="match status" value="1"/>
</dbReference>
<proteinExistence type="inferred from homology"/>
<dbReference type="Proteomes" id="UP000321793">
    <property type="component" value="Unassembled WGS sequence"/>
</dbReference>
<dbReference type="GO" id="GO:0005524">
    <property type="term" value="F:ATP binding"/>
    <property type="evidence" value="ECO:0007669"/>
    <property type="project" value="UniProtKB-KW"/>
</dbReference>
<dbReference type="GO" id="GO:0016301">
    <property type="term" value="F:kinase activity"/>
    <property type="evidence" value="ECO:0007669"/>
    <property type="project" value="UniProtKB-KW"/>
</dbReference>
<dbReference type="InterPro" id="IPR050306">
    <property type="entry name" value="PfkB_Carbo_kinase"/>
</dbReference>
<organism evidence="7 8">
    <name type="scientific">Knoellia locipacati</name>
    <dbReference type="NCBI Taxonomy" id="882824"/>
    <lineage>
        <taxon>Bacteria</taxon>
        <taxon>Bacillati</taxon>
        <taxon>Actinomycetota</taxon>
        <taxon>Actinomycetes</taxon>
        <taxon>Micrococcales</taxon>
        <taxon>Intrasporangiaceae</taxon>
        <taxon>Knoellia</taxon>
    </lineage>
</organism>
<evidence type="ECO:0000313" key="8">
    <source>
        <dbReference type="Proteomes" id="UP000321793"/>
    </source>
</evidence>
<dbReference type="PANTHER" id="PTHR43085:SF1">
    <property type="entry name" value="PSEUDOURIDINE KINASE-RELATED"/>
    <property type="match status" value="1"/>
</dbReference>
<keyword evidence="5" id="KW-0067">ATP-binding</keyword>
<dbReference type="RefSeq" id="WP_147062569.1">
    <property type="nucleotide sequence ID" value="NZ_BAABDN010000001.1"/>
</dbReference>
<keyword evidence="3" id="KW-0547">Nucleotide-binding</keyword>
<dbReference type="AlphaFoldDB" id="A0A512SY52"/>
<keyword evidence="8" id="KW-1185">Reference proteome</keyword>
<dbReference type="PANTHER" id="PTHR43085">
    <property type="entry name" value="HEXOKINASE FAMILY MEMBER"/>
    <property type="match status" value="1"/>
</dbReference>
<protein>
    <submittedName>
        <fullName evidence="7">Sugar kinase</fullName>
    </submittedName>
</protein>
<evidence type="ECO:0000256" key="5">
    <source>
        <dbReference type="ARBA" id="ARBA00022840"/>
    </source>
</evidence>
<dbReference type="CDD" id="cd01166">
    <property type="entry name" value="KdgK"/>
    <property type="match status" value="1"/>
</dbReference>
<evidence type="ECO:0000256" key="3">
    <source>
        <dbReference type="ARBA" id="ARBA00022741"/>
    </source>
</evidence>
<dbReference type="OrthoDB" id="9808601at2"/>
<comment type="caution">
    <text evidence="7">The sequence shown here is derived from an EMBL/GenBank/DDBJ whole genome shotgun (WGS) entry which is preliminary data.</text>
</comment>